<keyword evidence="1" id="KW-0732">Signal</keyword>
<sequence length="149" mass="16938">MKSLETTIIAWVLSMMVAMPALASNTSVPRGAAPAQFTEADMQSLFEQDADPTQSFSPEGFTDDNAQALFEEGAEPMELVMLSPEEMEATEGEWVWVIPVIRIGIGLARHGAHHYFRYIGRQPHIQAWIWREGVKNSHRTLFRIPLRWR</sequence>
<reference evidence="2" key="1">
    <citation type="submission" date="2019-02" db="EMBL/GenBank/DDBJ databases">
        <authorList>
            <person name="Gruber-Vodicka R. H."/>
            <person name="Seah K. B. B."/>
        </authorList>
    </citation>
    <scope>NUCLEOTIDE SEQUENCE</scope>
    <source>
        <strain evidence="2">BECK_M6</strain>
    </source>
</reference>
<gene>
    <name evidence="2" type="ORF">BECKLFY1418A_GA0070994_104718</name>
</gene>
<name>A0A450URJ8_9GAMM</name>
<evidence type="ECO:0000313" key="2">
    <source>
        <dbReference type="EMBL" id="VFJ95194.1"/>
    </source>
</evidence>
<feature type="signal peptide" evidence="1">
    <location>
        <begin position="1"/>
        <end position="23"/>
    </location>
</feature>
<evidence type="ECO:0000256" key="1">
    <source>
        <dbReference type="SAM" id="SignalP"/>
    </source>
</evidence>
<feature type="chain" id="PRO_5019524752" evidence="1">
    <location>
        <begin position="24"/>
        <end position="149"/>
    </location>
</feature>
<protein>
    <submittedName>
        <fullName evidence="2">Uncharacterized protein</fullName>
    </submittedName>
</protein>
<dbReference type="AlphaFoldDB" id="A0A450URJ8"/>
<accession>A0A450URJ8</accession>
<organism evidence="2">
    <name type="scientific">Candidatus Kentrum sp. LFY</name>
    <dbReference type="NCBI Taxonomy" id="2126342"/>
    <lineage>
        <taxon>Bacteria</taxon>
        <taxon>Pseudomonadati</taxon>
        <taxon>Pseudomonadota</taxon>
        <taxon>Gammaproteobacteria</taxon>
        <taxon>Candidatus Kentrum</taxon>
    </lineage>
</organism>
<dbReference type="EMBL" id="CAADFH010000047">
    <property type="protein sequence ID" value="VFJ95194.1"/>
    <property type="molecule type" value="Genomic_DNA"/>
</dbReference>
<proteinExistence type="predicted"/>